<keyword evidence="4" id="KW-1185">Reference proteome</keyword>
<dbReference type="SUPFAM" id="SSF52980">
    <property type="entry name" value="Restriction endonuclease-like"/>
    <property type="match status" value="1"/>
</dbReference>
<dbReference type="InterPro" id="IPR007560">
    <property type="entry name" value="Restrct_endonuc_IV_Mrr"/>
</dbReference>
<keyword evidence="3" id="KW-0540">Nuclease</keyword>
<keyword evidence="3" id="KW-0378">Hydrolase</keyword>
<accession>A0A5R8YLQ3</accession>
<dbReference type="PANTHER" id="PTHR30015:SF7">
    <property type="entry name" value="TYPE IV METHYL-DIRECTED RESTRICTION ENZYME ECOKMRR"/>
    <property type="match status" value="1"/>
</dbReference>
<dbReference type="InterPro" id="IPR011856">
    <property type="entry name" value="tRNA_endonuc-like_dom_sf"/>
</dbReference>
<evidence type="ECO:0000259" key="2">
    <source>
        <dbReference type="Pfam" id="PF14338"/>
    </source>
</evidence>
<dbReference type="InterPro" id="IPR052906">
    <property type="entry name" value="Type_IV_Methyl-Rstrct_Enzyme"/>
</dbReference>
<gene>
    <name evidence="3" type="ORF">FEM01_22525</name>
</gene>
<dbReference type="Gene3D" id="3.40.1350.10">
    <property type="match status" value="1"/>
</dbReference>
<dbReference type="InterPro" id="IPR011335">
    <property type="entry name" value="Restrct_endonuc-II-like"/>
</dbReference>
<evidence type="ECO:0000259" key="1">
    <source>
        <dbReference type="Pfam" id="PF04471"/>
    </source>
</evidence>
<keyword evidence="3" id="KW-0255">Endonuclease</keyword>
<comment type="caution">
    <text evidence="3">The sequence shown here is derived from an EMBL/GenBank/DDBJ whole genome shotgun (WGS) entry which is preliminary data.</text>
</comment>
<evidence type="ECO:0000313" key="3">
    <source>
        <dbReference type="EMBL" id="TLP53939.1"/>
    </source>
</evidence>
<dbReference type="RefSeq" id="WP_138221654.1">
    <property type="nucleotide sequence ID" value="NZ_VAUO01000019.1"/>
</dbReference>
<proteinExistence type="predicted"/>
<dbReference type="Proteomes" id="UP000309819">
    <property type="component" value="Unassembled WGS sequence"/>
</dbReference>
<dbReference type="OrthoDB" id="9803736at2"/>
<feature type="domain" description="Restriction endonuclease type IV Mrr" evidence="1">
    <location>
        <begin position="161"/>
        <end position="280"/>
    </location>
</feature>
<dbReference type="GO" id="GO:0003677">
    <property type="term" value="F:DNA binding"/>
    <property type="evidence" value="ECO:0007669"/>
    <property type="project" value="InterPro"/>
</dbReference>
<name>A0A5R8YLQ3_9PSED</name>
<protein>
    <submittedName>
        <fullName evidence="3">Restriction endonuclease</fullName>
    </submittedName>
</protein>
<dbReference type="InterPro" id="IPR025745">
    <property type="entry name" value="Mrr-like_N_dom"/>
</dbReference>
<dbReference type="Pfam" id="PF04471">
    <property type="entry name" value="Mrr_cat"/>
    <property type="match status" value="1"/>
</dbReference>
<dbReference type="EMBL" id="VAUO01000019">
    <property type="protein sequence ID" value="TLP53939.1"/>
    <property type="molecule type" value="Genomic_DNA"/>
</dbReference>
<dbReference type="AlphaFoldDB" id="A0A5R8YLQ3"/>
<feature type="domain" description="Restriction system protein Mrr-like N-terminal" evidence="2">
    <location>
        <begin position="6"/>
        <end position="91"/>
    </location>
</feature>
<dbReference type="PANTHER" id="PTHR30015">
    <property type="entry name" value="MRR RESTRICTION SYSTEM PROTEIN"/>
    <property type="match status" value="1"/>
</dbReference>
<dbReference type="GO" id="GO:0009307">
    <property type="term" value="P:DNA restriction-modification system"/>
    <property type="evidence" value="ECO:0007669"/>
    <property type="project" value="InterPro"/>
</dbReference>
<dbReference type="GO" id="GO:0015666">
    <property type="term" value="F:restriction endodeoxyribonuclease activity"/>
    <property type="evidence" value="ECO:0007669"/>
    <property type="project" value="TreeGrafter"/>
</dbReference>
<sequence length="353" mass="39209">MSIPDFQSVMRPVLEVVRDGAAIPLSALREAIADVFQLTEEERKEQLPSGHQTVINNRVGWSRTYLNKAGLLTIPSKGMVQITDRGRQALANGPARITVAWLKQFPEFADFHTSRPQVTEGQGVMGRAVIESTEATPDEQLADAHQALMQSLAEDLLAQVRAASPIFFEQLVVDLMLAMGYGGSRKEAGKATQATNDDGIDGIINEDKLGLDVIYLQAKRWSNTVHRPEIDKFIGALTRQRARKGVFITTSDFSVGAREAALGLDIKVVLIDGVELARLMVEHNLGVSVKQVYEVKQVDSDYFAGEGRGNLKRIPILLKIKDKLRFYFSMEYLLEYRFAKSEIRTMKSNGRGS</sequence>
<dbReference type="Pfam" id="PF14338">
    <property type="entry name" value="Mrr_N"/>
    <property type="match status" value="1"/>
</dbReference>
<reference evidence="3 4" key="1">
    <citation type="submission" date="2019-05" db="EMBL/GenBank/DDBJ databases">
        <title>Pseudomonas sp. SC006 isolated from lettuce that can produce HBGAs.</title>
        <authorList>
            <person name="Wang D."/>
            <person name="Liao N."/>
            <person name="Liu D."/>
            <person name="Zhang Z."/>
            <person name="Zou S."/>
        </authorList>
    </citation>
    <scope>NUCLEOTIDE SEQUENCE [LARGE SCALE GENOMIC DNA]</scope>
    <source>
        <strain evidence="3 4">SC006</strain>
    </source>
</reference>
<organism evidence="3 4">
    <name type="scientific">Pseudomonas mosselii</name>
    <dbReference type="NCBI Taxonomy" id="78327"/>
    <lineage>
        <taxon>Bacteria</taxon>
        <taxon>Pseudomonadati</taxon>
        <taxon>Pseudomonadota</taxon>
        <taxon>Gammaproteobacteria</taxon>
        <taxon>Pseudomonadales</taxon>
        <taxon>Pseudomonadaceae</taxon>
        <taxon>Pseudomonas</taxon>
    </lineage>
</organism>
<evidence type="ECO:0000313" key="4">
    <source>
        <dbReference type="Proteomes" id="UP000309819"/>
    </source>
</evidence>